<name>A0A9X6ZSP4_BACTU</name>
<keyword evidence="2" id="KW-0812">Transmembrane</keyword>
<proteinExistence type="predicted"/>
<dbReference type="Proteomes" id="UP000224003">
    <property type="component" value="Unassembled WGS sequence"/>
</dbReference>
<dbReference type="InterPro" id="IPR029050">
    <property type="entry name" value="Immunoprotect_excell_Ig-like"/>
</dbReference>
<feature type="domain" description="DUF4352" evidence="3">
    <location>
        <begin position="42"/>
        <end position="152"/>
    </location>
</feature>
<reference evidence="4 5" key="1">
    <citation type="submission" date="2017-09" db="EMBL/GenBank/DDBJ databases">
        <title>Large-scale bioinformatics analysis of Bacillus genomes uncovers conserved roles of natural products in bacterial physiology.</title>
        <authorList>
            <consortium name="Agbiome Team Llc"/>
            <person name="Bleich R.M."/>
            <person name="Grubbs K.J."/>
            <person name="Santa Maria K.C."/>
            <person name="Allen S.E."/>
            <person name="Farag S."/>
            <person name="Shank E.A."/>
            <person name="Bowers A."/>
        </authorList>
    </citation>
    <scope>NUCLEOTIDE SEQUENCE [LARGE SCALE GENOMIC DNA]</scope>
    <source>
        <strain evidence="4 5">AFS085496</strain>
    </source>
</reference>
<gene>
    <name evidence="4" type="ORF">COJ15_18050</name>
</gene>
<evidence type="ECO:0000256" key="2">
    <source>
        <dbReference type="SAM" id="Phobius"/>
    </source>
</evidence>
<feature type="transmembrane region" description="Helical" evidence="2">
    <location>
        <begin position="9"/>
        <end position="28"/>
    </location>
</feature>
<accession>A0A9X6ZSP4</accession>
<dbReference type="RefSeq" id="WP_065705434.1">
    <property type="nucleotide sequence ID" value="NZ_CP016589.1"/>
</dbReference>
<evidence type="ECO:0000256" key="1">
    <source>
        <dbReference type="ARBA" id="ARBA00022729"/>
    </source>
</evidence>
<keyword evidence="2" id="KW-1133">Transmembrane helix</keyword>
<dbReference type="EMBL" id="NUVX01000032">
    <property type="protein sequence ID" value="PFJ38580.1"/>
    <property type="molecule type" value="Genomic_DNA"/>
</dbReference>
<protein>
    <submittedName>
        <fullName evidence="4">DUF4352 domain-containing protein</fullName>
    </submittedName>
</protein>
<keyword evidence="1" id="KW-0732">Signal</keyword>
<organism evidence="4 5">
    <name type="scientific">Bacillus thuringiensis</name>
    <dbReference type="NCBI Taxonomy" id="1428"/>
    <lineage>
        <taxon>Bacteria</taxon>
        <taxon>Bacillati</taxon>
        <taxon>Bacillota</taxon>
        <taxon>Bacilli</taxon>
        <taxon>Bacillales</taxon>
        <taxon>Bacillaceae</taxon>
        <taxon>Bacillus</taxon>
        <taxon>Bacillus cereus group</taxon>
    </lineage>
</organism>
<dbReference type="Gene3D" id="2.60.40.1240">
    <property type="match status" value="1"/>
</dbReference>
<evidence type="ECO:0000313" key="5">
    <source>
        <dbReference type="Proteomes" id="UP000224003"/>
    </source>
</evidence>
<comment type="caution">
    <text evidence="4">The sequence shown here is derived from an EMBL/GenBank/DDBJ whole genome shotgun (WGS) entry which is preliminary data.</text>
</comment>
<dbReference type="Pfam" id="PF11611">
    <property type="entry name" value="DUF4352"/>
    <property type="match status" value="1"/>
</dbReference>
<evidence type="ECO:0000259" key="3">
    <source>
        <dbReference type="Pfam" id="PF11611"/>
    </source>
</evidence>
<dbReference type="InterPro" id="IPR029051">
    <property type="entry name" value="DUF4352"/>
</dbReference>
<evidence type="ECO:0000313" key="4">
    <source>
        <dbReference type="EMBL" id="PFJ38580.1"/>
    </source>
</evidence>
<dbReference type="AlphaFoldDB" id="A0A9X6ZSP4"/>
<keyword evidence="2" id="KW-0472">Membrane</keyword>
<sequence length="183" mass="21422">MNRVLNNKWIVFTVLLVAFVLFALRLIYVNKPYFNKTQIKVYDMNQSVNLKDLQVKIKDVSVTGTIDGYEGKKTDDDVFLIIDVNFKNNSIEDASLYKDEFMLQYKNLVFPVDIIAFKIINKDSSFLTQKILNSKQEIQGKLVYLVPKKYLDELVLHLPNKLYDLDNIHVKKKIKLELNKNNN</sequence>